<dbReference type="GO" id="GO:0046983">
    <property type="term" value="F:protein dimerization activity"/>
    <property type="evidence" value="ECO:0007669"/>
    <property type="project" value="InterPro"/>
</dbReference>
<sequence length="478" mass="56020">MMKEIEEVSYISVSCDTSNHGVTKLLPILIQYYDIHNIGITTRILEILTITDETSDTITDKILTELEKHSLSSKCVAFSGDNCNTNFGGRDRAGQSNVYAKLKGRLQKQIIGVGCPAHIINNTVHKGCDNFSIDIESIVMKIYNYFSVFTVRTEALKDFCQESDVEYSKLLYHSKTRWLSLYPAIERLLKLFKPLKNYFLSLENPPKVLKIFFENDFSEAFLFTIHSTMNIMHTNIETIERADNSIIEVRKILKEIIHNLKQRINQKFMPLKVKEILREIENIGKSTTEFIEEINNFYITMANYLESWIKPLEELDVFEWMDVSKINSAQWSDLEASLEFLRSRNIIVDEEKLFNEFLCFQKFVKDLPVDESTTNCNKLWCNFFKEYEADKNCQEMKKIAQFFFCLPAHNANVERVFSLITNQWTKERNKLQPQTISEIIKTIYNFKMTCEEFYQYLLKCDKKVLKDIGSSEKYTDKN</sequence>
<gene>
    <name evidence="2" type="ORF">RF55_10387</name>
</gene>
<name>A0A0J7KI53_LASNI</name>
<dbReference type="Proteomes" id="UP000036403">
    <property type="component" value="Unassembled WGS sequence"/>
</dbReference>
<protein>
    <recommendedName>
        <fullName evidence="1">HAT C-terminal dimerisation domain-containing protein</fullName>
    </recommendedName>
</protein>
<dbReference type="PANTHER" id="PTHR37162:SF1">
    <property type="entry name" value="BED-TYPE DOMAIN-CONTAINING PROTEIN"/>
    <property type="match status" value="1"/>
</dbReference>
<evidence type="ECO:0000313" key="2">
    <source>
        <dbReference type="EMBL" id="KMQ89919.1"/>
    </source>
</evidence>
<accession>A0A0J7KI53</accession>
<dbReference type="AlphaFoldDB" id="A0A0J7KI53"/>
<keyword evidence="3" id="KW-1185">Reference proteome</keyword>
<comment type="caution">
    <text evidence="2">The sequence shown here is derived from an EMBL/GenBank/DDBJ whole genome shotgun (WGS) entry which is preliminary data.</text>
</comment>
<dbReference type="InterPro" id="IPR008906">
    <property type="entry name" value="HATC_C_dom"/>
</dbReference>
<dbReference type="InterPro" id="IPR012337">
    <property type="entry name" value="RNaseH-like_sf"/>
</dbReference>
<organism evidence="2 3">
    <name type="scientific">Lasius niger</name>
    <name type="common">Black garden ant</name>
    <dbReference type="NCBI Taxonomy" id="67767"/>
    <lineage>
        <taxon>Eukaryota</taxon>
        <taxon>Metazoa</taxon>
        <taxon>Ecdysozoa</taxon>
        <taxon>Arthropoda</taxon>
        <taxon>Hexapoda</taxon>
        <taxon>Insecta</taxon>
        <taxon>Pterygota</taxon>
        <taxon>Neoptera</taxon>
        <taxon>Endopterygota</taxon>
        <taxon>Hymenoptera</taxon>
        <taxon>Apocrita</taxon>
        <taxon>Aculeata</taxon>
        <taxon>Formicoidea</taxon>
        <taxon>Formicidae</taxon>
        <taxon>Formicinae</taxon>
        <taxon>Lasius</taxon>
        <taxon>Lasius</taxon>
    </lineage>
</organism>
<dbReference type="PaxDb" id="67767-A0A0J7KI53"/>
<dbReference type="EMBL" id="LBMM01007237">
    <property type="protein sequence ID" value="KMQ89919.1"/>
    <property type="molecule type" value="Genomic_DNA"/>
</dbReference>
<dbReference type="PANTHER" id="PTHR37162">
    <property type="entry name" value="HAT FAMILY DIMERISATION DOMAINCONTAINING PROTEIN-RELATED"/>
    <property type="match status" value="1"/>
</dbReference>
<dbReference type="Pfam" id="PF05699">
    <property type="entry name" value="Dimer_Tnp_hAT"/>
    <property type="match status" value="1"/>
</dbReference>
<evidence type="ECO:0000259" key="1">
    <source>
        <dbReference type="Pfam" id="PF05699"/>
    </source>
</evidence>
<feature type="domain" description="HAT C-terminal dimerisation" evidence="1">
    <location>
        <begin position="381"/>
        <end position="440"/>
    </location>
</feature>
<proteinExistence type="predicted"/>
<dbReference type="OrthoDB" id="7695237at2759"/>
<evidence type="ECO:0000313" key="3">
    <source>
        <dbReference type="Proteomes" id="UP000036403"/>
    </source>
</evidence>
<reference evidence="2 3" key="1">
    <citation type="submission" date="2015-04" db="EMBL/GenBank/DDBJ databases">
        <title>Lasius niger genome sequencing.</title>
        <authorList>
            <person name="Konorov E.A."/>
            <person name="Nikitin M.A."/>
            <person name="Kirill M.V."/>
            <person name="Chang P."/>
        </authorList>
    </citation>
    <scope>NUCLEOTIDE SEQUENCE [LARGE SCALE GENOMIC DNA]</scope>
    <source>
        <tissue evidence="2">Whole</tissue>
    </source>
</reference>
<dbReference type="SUPFAM" id="SSF53098">
    <property type="entry name" value="Ribonuclease H-like"/>
    <property type="match status" value="1"/>
</dbReference>